<dbReference type="InterPro" id="IPR001647">
    <property type="entry name" value="HTH_TetR"/>
</dbReference>
<dbReference type="SUPFAM" id="SSF46689">
    <property type="entry name" value="Homeodomain-like"/>
    <property type="match status" value="1"/>
</dbReference>
<comment type="caution">
    <text evidence="4">The sequence shown here is derived from an EMBL/GenBank/DDBJ whole genome shotgun (WGS) entry which is preliminary data.</text>
</comment>
<dbReference type="PANTHER" id="PTHR30055:SF226">
    <property type="entry name" value="HTH-TYPE TRANSCRIPTIONAL REGULATOR PKSA"/>
    <property type="match status" value="1"/>
</dbReference>
<evidence type="ECO:0000313" key="4">
    <source>
        <dbReference type="EMBL" id="GAA5158792.1"/>
    </source>
</evidence>
<accession>A0ABP9Q8W7</accession>
<dbReference type="Pfam" id="PF19344">
    <property type="entry name" value="TetR_C_32"/>
    <property type="match status" value="1"/>
</dbReference>
<dbReference type="Pfam" id="PF00440">
    <property type="entry name" value="TetR_N"/>
    <property type="match status" value="1"/>
</dbReference>
<evidence type="ECO:0000259" key="3">
    <source>
        <dbReference type="PROSITE" id="PS50977"/>
    </source>
</evidence>
<keyword evidence="5" id="KW-1185">Reference proteome</keyword>
<dbReference type="Gene3D" id="1.10.357.10">
    <property type="entry name" value="Tetracycline Repressor, domain 2"/>
    <property type="match status" value="1"/>
</dbReference>
<feature type="DNA-binding region" description="H-T-H motif" evidence="2">
    <location>
        <begin position="16"/>
        <end position="35"/>
    </location>
</feature>
<protein>
    <recommendedName>
        <fullName evidence="3">HTH tetR-type domain-containing protein</fullName>
    </recommendedName>
</protein>
<dbReference type="Proteomes" id="UP001428817">
    <property type="component" value="Unassembled WGS sequence"/>
</dbReference>
<evidence type="ECO:0000256" key="2">
    <source>
        <dbReference type="PROSITE-ProRule" id="PRU00335"/>
    </source>
</evidence>
<name>A0ABP9Q8W7_9PSEU</name>
<dbReference type="PROSITE" id="PS50977">
    <property type="entry name" value="HTH_TETR_2"/>
    <property type="match status" value="1"/>
</dbReference>
<evidence type="ECO:0000256" key="1">
    <source>
        <dbReference type="ARBA" id="ARBA00023125"/>
    </source>
</evidence>
<dbReference type="SUPFAM" id="SSF48498">
    <property type="entry name" value="Tetracyclin repressor-like, C-terminal domain"/>
    <property type="match status" value="1"/>
</dbReference>
<dbReference type="InterPro" id="IPR050109">
    <property type="entry name" value="HTH-type_TetR-like_transc_reg"/>
</dbReference>
<dbReference type="PANTHER" id="PTHR30055">
    <property type="entry name" value="HTH-TYPE TRANSCRIPTIONAL REGULATOR RUTR"/>
    <property type="match status" value="1"/>
</dbReference>
<feature type="domain" description="HTH tetR-type" evidence="3">
    <location>
        <begin position="1"/>
        <end position="53"/>
    </location>
</feature>
<dbReference type="EMBL" id="BAABJP010000015">
    <property type="protein sequence ID" value="GAA5158792.1"/>
    <property type="molecule type" value="Genomic_DNA"/>
</dbReference>
<dbReference type="InterPro" id="IPR045823">
    <property type="entry name" value="TetR_C_32"/>
</dbReference>
<sequence>MEAALTAIRRHGPAVSVAAIAAEAGVTKPVLYRHFSDRADLQRAVSERAAKILLEKLVPELGRPLPPVDRIRALIGAFLAGAEEEPELWHFVVHSQDPGPAGAAAPQSDVVAHNFELIAGMLTSLLTDNLRALGQDAGGAEAWAFGLVGMVYTAGDWWLQRRTMSREALVDYLTQLIWQGLSGPLQGAPLKKDAPEGS</sequence>
<organism evidence="4 5">
    <name type="scientific">Pseudonocardia eucalypti</name>
    <dbReference type="NCBI Taxonomy" id="648755"/>
    <lineage>
        <taxon>Bacteria</taxon>
        <taxon>Bacillati</taxon>
        <taxon>Actinomycetota</taxon>
        <taxon>Actinomycetes</taxon>
        <taxon>Pseudonocardiales</taxon>
        <taxon>Pseudonocardiaceae</taxon>
        <taxon>Pseudonocardia</taxon>
    </lineage>
</organism>
<dbReference type="InterPro" id="IPR036271">
    <property type="entry name" value="Tet_transcr_reg_TetR-rel_C_sf"/>
</dbReference>
<reference evidence="5" key="1">
    <citation type="journal article" date="2019" name="Int. J. Syst. Evol. Microbiol.">
        <title>The Global Catalogue of Microorganisms (GCM) 10K type strain sequencing project: providing services to taxonomists for standard genome sequencing and annotation.</title>
        <authorList>
            <consortium name="The Broad Institute Genomics Platform"/>
            <consortium name="The Broad Institute Genome Sequencing Center for Infectious Disease"/>
            <person name="Wu L."/>
            <person name="Ma J."/>
        </authorList>
    </citation>
    <scope>NUCLEOTIDE SEQUENCE [LARGE SCALE GENOMIC DNA]</scope>
    <source>
        <strain evidence="5">JCM 18303</strain>
    </source>
</reference>
<dbReference type="InterPro" id="IPR009057">
    <property type="entry name" value="Homeodomain-like_sf"/>
</dbReference>
<keyword evidence="1 2" id="KW-0238">DNA-binding</keyword>
<proteinExistence type="predicted"/>
<evidence type="ECO:0000313" key="5">
    <source>
        <dbReference type="Proteomes" id="UP001428817"/>
    </source>
</evidence>
<gene>
    <name evidence="4" type="ORF">GCM10023321_39020</name>
</gene>